<gene>
    <name evidence="1" type="primary">72</name>
    <name evidence="1" type="ORF">SEA_SIDIOUS_72</name>
</gene>
<protein>
    <submittedName>
        <fullName evidence="1">Uncharacterized protein</fullName>
    </submittedName>
</protein>
<dbReference type="GeneID" id="77930946"/>
<dbReference type="RefSeq" id="YP_010655090.1">
    <property type="nucleotide sequence ID" value="NC_070819.1"/>
</dbReference>
<keyword evidence="2" id="KW-1185">Reference proteome</keyword>
<proteinExistence type="predicted"/>
<evidence type="ECO:0000313" key="2">
    <source>
        <dbReference type="Proteomes" id="UP000319161"/>
    </source>
</evidence>
<dbReference type="KEGG" id="vg:77930946"/>
<dbReference type="EMBL" id="MK967384">
    <property type="protein sequence ID" value="QDM56419.1"/>
    <property type="molecule type" value="Genomic_DNA"/>
</dbReference>
<sequence length="57" mass="6175">MTDQKPIEPTGAWIAYYSDQSGATVFATEIEALRHAVGTSMLVHHVPWGGDVFTGRA</sequence>
<name>A0A515MIC9_9CAUD</name>
<reference evidence="1 2" key="1">
    <citation type="submission" date="2019-05" db="EMBL/GenBank/DDBJ databases">
        <authorList>
            <person name="Burnell J."/>
            <person name="Dorr H."/>
            <person name="Griffin H."/>
            <person name="Jordan N."/>
            <person name="Molloy S.D."/>
            <person name="Garlena R.A."/>
            <person name="Russell D.A."/>
            <person name="Pope W.H."/>
            <person name="Jacobs-Sera D."/>
            <person name="Hatfull G.F."/>
        </authorList>
    </citation>
    <scope>NUCLEOTIDE SEQUENCE [LARGE SCALE GENOMIC DNA]</scope>
</reference>
<dbReference type="Proteomes" id="UP000319161">
    <property type="component" value="Segment"/>
</dbReference>
<evidence type="ECO:0000313" key="1">
    <source>
        <dbReference type="EMBL" id="QDM56419.1"/>
    </source>
</evidence>
<organism evidence="1 2">
    <name type="scientific">Gordonia phage Sidious</name>
    <dbReference type="NCBI Taxonomy" id="2591118"/>
    <lineage>
        <taxon>Viruses</taxon>
        <taxon>Duplodnaviria</taxon>
        <taxon>Heunggongvirae</taxon>
        <taxon>Uroviricota</taxon>
        <taxon>Caudoviricetes</taxon>
        <taxon>Sidiousvirus</taxon>
        <taxon>Sidiousvirus sidious</taxon>
    </lineage>
</organism>
<accession>A0A515MIC9</accession>